<sequence>MESESPALEKKPKPAIPQRIWRGFKHSFTFHMPVGETSAEKVKYFWMMMGLSAFVNGSVIFWIWLADKKGWADRSEWDDWGSVRSQSRFDAGCEYAADDRTNYVAQPITALSNFSFSFVGLLVLEFAILDLWKNKKSQLFCHDAKSLADAQLIGSHPVLSICLASCCTFMAVTSFFWHASLSNKGALMDFGAMYVLIDYILGLCALRLLAYFNFARVWMLTTCIHIISFFSLGIGIWMYNRNQTQRFENQSDLIMFLIFGIVGGVPIPLIFGLIRMTKNRLLGLFCGAEWRKAKRLKRQARNNGKGVRRRRSWGLGVLALVCIVGAKWFRNGDTTWMCTDVWGPESWFQAHAVWHSGCALAVMFVYLFLRSEVFNMYGYVSKYEADYADESKNWIERQVEKVEDLIEYLDGETKEECVRRKSQMDLRQVNGGKVNMKLVVKERENSLDGIGNVL</sequence>
<feature type="transmembrane region" description="Helical" evidence="1">
    <location>
        <begin position="44"/>
        <end position="65"/>
    </location>
</feature>
<feature type="transmembrane region" description="Helical" evidence="1">
    <location>
        <begin position="153"/>
        <end position="179"/>
    </location>
</feature>
<feature type="transmembrane region" description="Helical" evidence="1">
    <location>
        <begin position="349"/>
        <end position="369"/>
    </location>
</feature>
<dbReference type="Proteomes" id="UP001165160">
    <property type="component" value="Unassembled WGS sequence"/>
</dbReference>
<reference evidence="3" key="1">
    <citation type="journal article" date="2023" name="Commun. Biol.">
        <title>Genome analysis of Parmales, the sister group of diatoms, reveals the evolutionary specialization of diatoms from phago-mixotrophs to photoautotrophs.</title>
        <authorList>
            <person name="Ban H."/>
            <person name="Sato S."/>
            <person name="Yoshikawa S."/>
            <person name="Yamada K."/>
            <person name="Nakamura Y."/>
            <person name="Ichinomiya M."/>
            <person name="Sato N."/>
            <person name="Blanc-Mathieu R."/>
            <person name="Endo H."/>
            <person name="Kuwata A."/>
            <person name="Ogata H."/>
        </authorList>
    </citation>
    <scope>NUCLEOTIDE SEQUENCE [LARGE SCALE GENOMIC DNA]</scope>
    <source>
        <strain evidence="3">NIES 3699</strain>
    </source>
</reference>
<keyword evidence="3" id="KW-1185">Reference proteome</keyword>
<accession>A0A9W7BUR4</accession>
<name>A0A9W7BUR4_9STRA</name>
<dbReference type="AlphaFoldDB" id="A0A9W7BUR4"/>
<evidence type="ECO:0000256" key="1">
    <source>
        <dbReference type="SAM" id="Phobius"/>
    </source>
</evidence>
<feature type="transmembrane region" description="Helical" evidence="1">
    <location>
        <begin position="254"/>
        <end position="274"/>
    </location>
</feature>
<protein>
    <submittedName>
        <fullName evidence="2">Uncharacterized protein</fullName>
    </submittedName>
</protein>
<keyword evidence="1" id="KW-0472">Membrane</keyword>
<comment type="caution">
    <text evidence="2">The sequence shown here is derived from an EMBL/GenBank/DDBJ whole genome shotgun (WGS) entry which is preliminary data.</text>
</comment>
<feature type="transmembrane region" description="Helical" evidence="1">
    <location>
        <begin position="191"/>
        <end position="210"/>
    </location>
</feature>
<keyword evidence="1" id="KW-0812">Transmembrane</keyword>
<evidence type="ECO:0000313" key="3">
    <source>
        <dbReference type="Proteomes" id="UP001165160"/>
    </source>
</evidence>
<evidence type="ECO:0000313" key="2">
    <source>
        <dbReference type="EMBL" id="GMH96957.1"/>
    </source>
</evidence>
<proteinExistence type="predicted"/>
<feature type="transmembrane region" description="Helical" evidence="1">
    <location>
        <begin position="114"/>
        <end position="132"/>
    </location>
</feature>
<gene>
    <name evidence="2" type="ORF">TrVE_jg13439</name>
</gene>
<organism evidence="2 3">
    <name type="scientific">Triparma verrucosa</name>
    <dbReference type="NCBI Taxonomy" id="1606542"/>
    <lineage>
        <taxon>Eukaryota</taxon>
        <taxon>Sar</taxon>
        <taxon>Stramenopiles</taxon>
        <taxon>Ochrophyta</taxon>
        <taxon>Bolidophyceae</taxon>
        <taxon>Parmales</taxon>
        <taxon>Triparmaceae</taxon>
        <taxon>Triparma</taxon>
    </lineage>
</organism>
<dbReference type="EMBL" id="BRXX01000192">
    <property type="protein sequence ID" value="GMH96957.1"/>
    <property type="molecule type" value="Genomic_DNA"/>
</dbReference>
<keyword evidence="1" id="KW-1133">Transmembrane helix</keyword>
<feature type="transmembrane region" description="Helical" evidence="1">
    <location>
        <begin position="312"/>
        <end position="329"/>
    </location>
</feature>
<feature type="transmembrane region" description="Helical" evidence="1">
    <location>
        <begin position="217"/>
        <end position="239"/>
    </location>
</feature>